<dbReference type="InterPro" id="IPR021109">
    <property type="entry name" value="Peptidase_aspartic_dom_sf"/>
</dbReference>
<evidence type="ECO:0000256" key="2">
    <source>
        <dbReference type="ARBA" id="ARBA00022695"/>
    </source>
</evidence>
<dbReference type="Gene3D" id="3.10.10.10">
    <property type="entry name" value="HIV Type 1 Reverse Transcriptase, subunit A, domain 1"/>
    <property type="match status" value="1"/>
</dbReference>
<dbReference type="Gene3D" id="2.40.70.10">
    <property type="entry name" value="Acid Proteases"/>
    <property type="match status" value="1"/>
</dbReference>
<dbReference type="SMART" id="SM00343">
    <property type="entry name" value="ZnF_C2HC"/>
    <property type="match status" value="2"/>
</dbReference>
<keyword evidence="2" id="KW-0548">Nucleotidyltransferase</keyword>
<gene>
    <name evidence="8" type="ORF">M514_21485</name>
</gene>
<dbReference type="GO" id="GO:0004519">
    <property type="term" value="F:endonuclease activity"/>
    <property type="evidence" value="ECO:0007669"/>
    <property type="project" value="UniProtKB-KW"/>
</dbReference>
<keyword evidence="3" id="KW-0540">Nuclease</keyword>
<accession>A0A085N9Q2</accession>
<dbReference type="InterPro" id="IPR036875">
    <property type="entry name" value="Znf_CCHC_sf"/>
</dbReference>
<dbReference type="AlphaFoldDB" id="A0A085N9Q2"/>
<evidence type="ECO:0000259" key="7">
    <source>
        <dbReference type="PROSITE" id="PS50158"/>
    </source>
</evidence>
<name>A0A085N9Q2_9BILA</name>
<dbReference type="SUPFAM" id="SSF57756">
    <property type="entry name" value="Retrovirus zinc finger-like domains"/>
    <property type="match status" value="1"/>
</dbReference>
<evidence type="ECO:0000256" key="4">
    <source>
        <dbReference type="ARBA" id="ARBA00022759"/>
    </source>
</evidence>
<dbReference type="GO" id="GO:0003676">
    <property type="term" value="F:nucleic acid binding"/>
    <property type="evidence" value="ECO:0007669"/>
    <property type="project" value="InterPro"/>
</dbReference>
<reference evidence="8" key="1">
    <citation type="journal article" date="2014" name="Nat. Genet.">
        <title>Genome and transcriptome of the porcine whipworm Trichuris suis.</title>
        <authorList>
            <person name="Jex A.R."/>
            <person name="Nejsum P."/>
            <person name="Schwarz E.M."/>
            <person name="Hu L."/>
            <person name="Young N.D."/>
            <person name="Hall R.S."/>
            <person name="Korhonen P.K."/>
            <person name="Liao S."/>
            <person name="Thamsborg S."/>
            <person name="Xia J."/>
            <person name="Xu P."/>
            <person name="Wang S."/>
            <person name="Scheerlinck J.P."/>
            <person name="Hofmann A."/>
            <person name="Sternberg P.W."/>
            <person name="Wang J."/>
            <person name="Gasser R.B."/>
        </authorList>
    </citation>
    <scope>NUCLEOTIDE SEQUENCE [LARGE SCALE GENOMIC DNA]</scope>
    <source>
        <strain evidence="8">DCEP-RM93F</strain>
    </source>
</reference>
<dbReference type="PROSITE" id="PS50158">
    <property type="entry name" value="ZF_CCHC"/>
    <property type="match status" value="1"/>
</dbReference>
<feature type="domain" description="CCHC-type" evidence="7">
    <location>
        <begin position="110"/>
        <end position="126"/>
    </location>
</feature>
<feature type="compositionally biased region" description="Basic and acidic residues" evidence="6">
    <location>
        <begin position="127"/>
        <end position="137"/>
    </location>
</feature>
<dbReference type="GO" id="GO:0016779">
    <property type="term" value="F:nucleotidyltransferase activity"/>
    <property type="evidence" value="ECO:0007669"/>
    <property type="project" value="UniProtKB-KW"/>
</dbReference>
<keyword evidence="5" id="KW-0862">Zinc</keyword>
<evidence type="ECO:0000256" key="6">
    <source>
        <dbReference type="SAM" id="MobiDB-lite"/>
    </source>
</evidence>
<keyword evidence="4" id="KW-0378">Hydrolase</keyword>
<dbReference type="GO" id="GO:0008270">
    <property type="term" value="F:zinc ion binding"/>
    <property type="evidence" value="ECO:0007669"/>
    <property type="project" value="UniProtKB-KW"/>
</dbReference>
<evidence type="ECO:0000256" key="5">
    <source>
        <dbReference type="PROSITE-ProRule" id="PRU00047"/>
    </source>
</evidence>
<proteinExistence type="predicted"/>
<protein>
    <recommendedName>
        <fullName evidence="7">CCHC-type domain-containing protein</fullName>
    </recommendedName>
</protein>
<sequence length="365" mass="40334">MAAGCDFENFNTEAALLVQFVNGMGNQSVKTTLLAKGEDLTFENALGYLQLEEDVQREDAKNSEAAMDAKACHAVKAHVPIRQVNGTVRKCGRCGKGDHGKDDCPFTPFKCFNCGRIGHLTRMCRRKQPDVPDKRQQDAPTRAQRHQKKVRQVQGIESHILQAYHLGASSPFTVEVLIAGHQTVMELDTGASVTIADSVLWERMGCPALSPPTVQLRSFTGHVIPLKGEAIVTVECGGQLKHLPIRIADQPVANVMRRDWIQAFGGPGPIRTLFAHHAPTVRRVRSCSRLQEMLDRFASLFQPGLGHCTKIKAHLELKQGAQPVFRKPYPVAFALQEAVEAELERHVQAGTLSRIDRSDWAARSL</sequence>
<dbReference type="Proteomes" id="UP000030758">
    <property type="component" value="Unassembled WGS sequence"/>
</dbReference>
<dbReference type="EMBL" id="KL367526">
    <property type="protein sequence ID" value="KFD66198.1"/>
    <property type="molecule type" value="Genomic_DNA"/>
</dbReference>
<dbReference type="PANTHER" id="PTHR37984:SF5">
    <property type="entry name" value="PROTEIN NYNRIN-LIKE"/>
    <property type="match status" value="1"/>
</dbReference>
<keyword evidence="5" id="KW-0479">Metal-binding</keyword>
<evidence type="ECO:0000313" key="8">
    <source>
        <dbReference type="EMBL" id="KFD66198.1"/>
    </source>
</evidence>
<dbReference type="InterPro" id="IPR043502">
    <property type="entry name" value="DNA/RNA_pol_sf"/>
</dbReference>
<dbReference type="PANTHER" id="PTHR37984">
    <property type="entry name" value="PROTEIN CBG26694"/>
    <property type="match status" value="1"/>
</dbReference>
<feature type="region of interest" description="Disordered" evidence="6">
    <location>
        <begin position="125"/>
        <end position="146"/>
    </location>
</feature>
<keyword evidence="5" id="KW-0863">Zinc-finger</keyword>
<dbReference type="InterPro" id="IPR050951">
    <property type="entry name" value="Retrovirus_Pol_polyprotein"/>
</dbReference>
<keyword evidence="1" id="KW-0808">Transferase</keyword>
<dbReference type="InterPro" id="IPR001878">
    <property type="entry name" value="Znf_CCHC"/>
</dbReference>
<dbReference type="SUPFAM" id="SSF56672">
    <property type="entry name" value="DNA/RNA polymerases"/>
    <property type="match status" value="1"/>
</dbReference>
<dbReference type="GO" id="GO:0019899">
    <property type="term" value="F:enzyme binding"/>
    <property type="evidence" value="ECO:0007669"/>
    <property type="project" value="UniProtKB-ARBA"/>
</dbReference>
<organism evidence="8">
    <name type="scientific">Trichuris suis</name>
    <name type="common">pig whipworm</name>
    <dbReference type="NCBI Taxonomy" id="68888"/>
    <lineage>
        <taxon>Eukaryota</taxon>
        <taxon>Metazoa</taxon>
        <taxon>Ecdysozoa</taxon>
        <taxon>Nematoda</taxon>
        <taxon>Enoplea</taxon>
        <taxon>Dorylaimia</taxon>
        <taxon>Trichinellida</taxon>
        <taxon>Trichuridae</taxon>
        <taxon>Trichuris</taxon>
    </lineage>
</organism>
<evidence type="ECO:0000256" key="1">
    <source>
        <dbReference type="ARBA" id="ARBA00022679"/>
    </source>
</evidence>
<evidence type="ECO:0000256" key="3">
    <source>
        <dbReference type="ARBA" id="ARBA00022722"/>
    </source>
</evidence>
<dbReference type="SUPFAM" id="SSF50630">
    <property type="entry name" value="Acid proteases"/>
    <property type="match status" value="1"/>
</dbReference>
<dbReference type="Gene3D" id="4.10.60.10">
    <property type="entry name" value="Zinc finger, CCHC-type"/>
    <property type="match status" value="1"/>
</dbReference>
<keyword evidence="4" id="KW-0255">Endonuclease</keyword>